<dbReference type="EMBL" id="PXXK01000156">
    <property type="protein sequence ID" value="RFN49907.1"/>
    <property type="molecule type" value="Genomic_DNA"/>
</dbReference>
<sequence length="311" mass="35187">MEVTATTQDPIELGLISERAAQVLYETLGDIRSGSGYELMYIVKHAHDSIKEHRRNYPGDEEILTQIVNSFIDSLNRWEHYWGNRSRKPLQVAIMVLYRDYTCLYFNIRLLDYTVADPNHQTAVHACLSNALGVLEQTYRIGEMAGLRYLWDQAHSMTAYAAMLIPKVIAWSTEDDTMWKQQATEMLDRVASKYFAAMGNPEGSAPSRVSVTMAAQGRLLGAIRARLNPSPRSYIPTPALLQEDMNPYDFPNDISTLSGFLDFGDLTLGEDDYTADSNVEFEALDDEFLRSRYHEVGLAALDEPGIFLHAR</sequence>
<comment type="caution">
    <text evidence="1">The sequence shown here is derived from an EMBL/GenBank/DDBJ whole genome shotgun (WGS) entry which is preliminary data.</text>
</comment>
<organism evidence="1 2">
    <name type="scientific">Fusarium flagelliforme</name>
    <dbReference type="NCBI Taxonomy" id="2675880"/>
    <lineage>
        <taxon>Eukaryota</taxon>
        <taxon>Fungi</taxon>
        <taxon>Dikarya</taxon>
        <taxon>Ascomycota</taxon>
        <taxon>Pezizomycotina</taxon>
        <taxon>Sordariomycetes</taxon>
        <taxon>Hypocreomycetidae</taxon>
        <taxon>Hypocreales</taxon>
        <taxon>Nectriaceae</taxon>
        <taxon>Fusarium</taxon>
        <taxon>Fusarium incarnatum-equiseti species complex</taxon>
    </lineage>
</organism>
<accession>A0A395MQ76</accession>
<dbReference type="Proteomes" id="UP000265631">
    <property type="component" value="Unassembled WGS sequence"/>
</dbReference>
<protein>
    <submittedName>
        <fullName evidence="1">Protein prib</fullName>
    </submittedName>
</protein>
<dbReference type="AlphaFoldDB" id="A0A395MQ76"/>
<dbReference type="STRING" id="2594813.A0A395MQ76"/>
<gene>
    <name evidence="1" type="ORF">FIE12Z_5806</name>
</gene>
<reference evidence="1 2" key="1">
    <citation type="journal article" date="2018" name="PLoS Pathog.">
        <title>Evolution of structural diversity of trichothecenes, a family of toxins produced by plant pathogenic and entomopathogenic fungi.</title>
        <authorList>
            <person name="Proctor R.H."/>
            <person name="McCormick S.P."/>
            <person name="Kim H.S."/>
            <person name="Cardoza R.E."/>
            <person name="Stanley A.M."/>
            <person name="Lindo L."/>
            <person name="Kelly A."/>
            <person name="Brown D.W."/>
            <person name="Lee T."/>
            <person name="Vaughan M.M."/>
            <person name="Alexander N.J."/>
            <person name="Busman M."/>
            <person name="Gutierrez S."/>
        </authorList>
    </citation>
    <scope>NUCLEOTIDE SEQUENCE [LARGE SCALE GENOMIC DNA]</scope>
    <source>
        <strain evidence="1 2">NRRL 13405</strain>
    </source>
</reference>
<evidence type="ECO:0000313" key="2">
    <source>
        <dbReference type="Proteomes" id="UP000265631"/>
    </source>
</evidence>
<name>A0A395MQ76_9HYPO</name>
<proteinExistence type="predicted"/>
<keyword evidence="2" id="KW-1185">Reference proteome</keyword>
<evidence type="ECO:0000313" key="1">
    <source>
        <dbReference type="EMBL" id="RFN49907.1"/>
    </source>
</evidence>